<accession>A0A1Y1WHC6</accession>
<keyword evidence="4" id="KW-1185">Reference proteome</keyword>
<dbReference type="GeneID" id="63803154"/>
<evidence type="ECO:0000313" key="4">
    <source>
        <dbReference type="Proteomes" id="UP000193922"/>
    </source>
</evidence>
<comment type="caution">
    <text evidence="3">The sequence shown here is derived from an EMBL/GenBank/DDBJ whole genome shotgun (WGS) entry which is preliminary data.</text>
</comment>
<dbReference type="Proteomes" id="UP000193922">
    <property type="component" value="Unassembled WGS sequence"/>
</dbReference>
<feature type="region of interest" description="Disordered" evidence="1">
    <location>
        <begin position="112"/>
        <end position="155"/>
    </location>
</feature>
<dbReference type="AlphaFoldDB" id="A0A1Y1WHC6"/>
<keyword evidence="2" id="KW-0812">Transmembrane</keyword>
<sequence>MIQSLAIFAADLWSLQALLALAVVAILGTLVSLCPQWLRACIVHMVAYQKDPAHSQAWEYHAYRLCPPLLPQFMISNLLEAAPAADSASISNSVGDSASRCADKDNICNTKDKAVSQTAQQESQIEQQPPDDLLLSDTDTPEDHAGDPDHGREYSTERLVEWSPLNDHPLFDHKDHRMYQPEPIGHRPSTDGMRPSTTSSWAIPTAEITHLKHRSPSTPCSLSMYSDSEFSLFSEPFVN</sequence>
<dbReference type="EMBL" id="MCFD01000002">
    <property type="protein sequence ID" value="ORX72907.1"/>
    <property type="molecule type" value="Genomic_DNA"/>
</dbReference>
<evidence type="ECO:0000256" key="2">
    <source>
        <dbReference type="SAM" id="Phobius"/>
    </source>
</evidence>
<dbReference type="RefSeq" id="XP_040746247.1">
    <property type="nucleotide sequence ID" value="XM_040886506.1"/>
</dbReference>
<reference evidence="3 4" key="1">
    <citation type="submission" date="2016-07" db="EMBL/GenBank/DDBJ databases">
        <title>Pervasive Adenine N6-methylation of Active Genes in Fungi.</title>
        <authorList>
            <consortium name="DOE Joint Genome Institute"/>
            <person name="Mondo S.J."/>
            <person name="Dannebaum R.O."/>
            <person name="Kuo R.C."/>
            <person name="Labutti K."/>
            <person name="Haridas S."/>
            <person name="Kuo A."/>
            <person name="Salamov A."/>
            <person name="Ahrendt S.R."/>
            <person name="Lipzen A."/>
            <person name="Sullivan W."/>
            <person name="Andreopoulos W.B."/>
            <person name="Clum A."/>
            <person name="Lindquist E."/>
            <person name="Daum C."/>
            <person name="Ramamoorthy G.K."/>
            <person name="Gryganskyi A."/>
            <person name="Culley D."/>
            <person name="Magnuson J.K."/>
            <person name="James T.Y."/>
            <person name="O'Malley M.A."/>
            <person name="Stajich J.E."/>
            <person name="Spatafora J.W."/>
            <person name="Visel A."/>
            <person name="Grigoriev I.V."/>
        </authorList>
    </citation>
    <scope>NUCLEOTIDE SEQUENCE [LARGE SCALE GENOMIC DNA]</scope>
    <source>
        <strain evidence="3 4">ATCC 12442</strain>
    </source>
</reference>
<keyword evidence="2" id="KW-0472">Membrane</keyword>
<evidence type="ECO:0000313" key="3">
    <source>
        <dbReference type="EMBL" id="ORX72907.1"/>
    </source>
</evidence>
<gene>
    <name evidence="3" type="ORF">DL89DRAFT_265078</name>
</gene>
<organism evidence="3 4">
    <name type="scientific">Linderina pennispora</name>
    <dbReference type="NCBI Taxonomy" id="61395"/>
    <lineage>
        <taxon>Eukaryota</taxon>
        <taxon>Fungi</taxon>
        <taxon>Fungi incertae sedis</taxon>
        <taxon>Zoopagomycota</taxon>
        <taxon>Kickxellomycotina</taxon>
        <taxon>Kickxellomycetes</taxon>
        <taxon>Kickxellales</taxon>
        <taxon>Kickxellaceae</taxon>
        <taxon>Linderina</taxon>
    </lineage>
</organism>
<feature type="transmembrane region" description="Helical" evidence="2">
    <location>
        <begin position="12"/>
        <end position="33"/>
    </location>
</feature>
<name>A0A1Y1WHC6_9FUNG</name>
<protein>
    <submittedName>
        <fullName evidence="3">Uncharacterized protein</fullName>
    </submittedName>
</protein>
<feature type="compositionally biased region" description="Basic and acidic residues" evidence="1">
    <location>
        <begin position="141"/>
        <end position="155"/>
    </location>
</feature>
<evidence type="ECO:0000256" key="1">
    <source>
        <dbReference type="SAM" id="MobiDB-lite"/>
    </source>
</evidence>
<proteinExistence type="predicted"/>
<feature type="compositionally biased region" description="Low complexity" evidence="1">
    <location>
        <begin position="116"/>
        <end position="138"/>
    </location>
</feature>
<keyword evidence="2" id="KW-1133">Transmembrane helix</keyword>